<keyword evidence="6" id="KW-1185">Reference proteome</keyword>
<dbReference type="AlphaFoldDB" id="A0A3A9ZBI5"/>
<name>A0A3A9ZBI5_9ACTN</name>
<protein>
    <submittedName>
        <fullName evidence="5">Acyltransferase</fullName>
    </submittedName>
</protein>
<evidence type="ECO:0000256" key="2">
    <source>
        <dbReference type="ARBA" id="ARBA00022679"/>
    </source>
</evidence>
<dbReference type="Gene3D" id="2.160.10.10">
    <property type="entry name" value="Hexapeptide repeat proteins"/>
    <property type="match status" value="1"/>
</dbReference>
<dbReference type="Proteomes" id="UP000272474">
    <property type="component" value="Unassembled WGS sequence"/>
</dbReference>
<keyword evidence="5" id="KW-0012">Acyltransferase</keyword>
<dbReference type="OrthoDB" id="2643438at2"/>
<keyword evidence="3" id="KW-0677">Repeat</keyword>
<feature type="region of interest" description="Disordered" evidence="4">
    <location>
        <begin position="281"/>
        <end position="305"/>
    </location>
</feature>
<dbReference type="GO" id="GO:0008374">
    <property type="term" value="F:O-acyltransferase activity"/>
    <property type="evidence" value="ECO:0007669"/>
    <property type="project" value="TreeGrafter"/>
</dbReference>
<evidence type="ECO:0000256" key="1">
    <source>
        <dbReference type="ARBA" id="ARBA00007274"/>
    </source>
</evidence>
<dbReference type="Pfam" id="PF00132">
    <property type="entry name" value="Hexapep"/>
    <property type="match status" value="1"/>
</dbReference>
<evidence type="ECO:0000256" key="4">
    <source>
        <dbReference type="SAM" id="MobiDB-lite"/>
    </source>
</evidence>
<dbReference type="PANTHER" id="PTHR23416">
    <property type="entry name" value="SIALIC ACID SYNTHASE-RELATED"/>
    <property type="match status" value="1"/>
</dbReference>
<dbReference type="InterPro" id="IPR018357">
    <property type="entry name" value="Hexapep_transf_CS"/>
</dbReference>
<comment type="caution">
    <text evidence="5">The sequence shown here is derived from an EMBL/GenBank/DDBJ whole genome shotgun (WGS) entry which is preliminary data.</text>
</comment>
<dbReference type="PROSITE" id="PS00101">
    <property type="entry name" value="HEXAPEP_TRANSFERASES"/>
    <property type="match status" value="1"/>
</dbReference>
<dbReference type="SUPFAM" id="SSF51161">
    <property type="entry name" value="Trimeric LpxA-like enzymes"/>
    <property type="match status" value="1"/>
</dbReference>
<sequence>MHHPDDDPKLLDYNAWLFQEHADESQRQAQRERQDALVRRCQATIGPRTFISELAMVAPTSLRLGADSYIAAHAYVTGTVHTGDDCTINAFSVVRGTVTMGNAVRIGAHTSILGFNHSMAPDRPVFRQAGTERGITIGDDVWIGSNAVLLDGVTVGSHAVIGAGSVVTRDVPDWAVVGGNPARVLRDRRVPKPAARGDGSVEAARGLADLARRATAQARALIARCWQQDALAPDGTPSGRYVDAPGARPTLRAHADAVEISQLLLGEPPAELPAREHVRRLRQNQDPRTGLTPLLDEEGRHGPAPSGYADGALHYHILSLGYALDLLGSRFAHPIVAVADMTPQEIVDTLNGQPWQDMGWAAGAGVDSLSTALMWNLLREPHPSPHTLTQCDTLFGWLHTHCRPDNAMWTGPRPQDGLLQVVNGYYRAVRGSFAQFGLPVPHPEQAIDTVLEHAADVRHFGPGLTTACNALDVAHPLWLAGRQTGHRRAEAEEWARAQLAGILEQWVDGQGFPFRFPSPGGPDHQDQRPGLQGTEMWLAVLWYLADILGMADSLGYRPRGVHRPEPALSLPR</sequence>
<accession>A0A3A9ZBI5</accession>
<comment type="similarity">
    <text evidence="1">Belongs to the transferase hexapeptide repeat family.</text>
</comment>
<dbReference type="RefSeq" id="WP_120675376.1">
    <property type="nucleotide sequence ID" value="NZ_RBAL01000002.1"/>
</dbReference>
<dbReference type="GO" id="GO:0005829">
    <property type="term" value="C:cytosol"/>
    <property type="evidence" value="ECO:0007669"/>
    <property type="project" value="TreeGrafter"/>
</dbReference>
<dbReference type="InterPro" id="IPR051159">
    <property type="entry name" value="Hexapeptide_acetyltransf"/>
</dbReference>
<keyword evidence="2 5" id="KW-0808">Transferase</keyword>
<dbReference type="PANTHER" id="PTHR23416:SF23">
    <property type="entry name" value="ACETYLTRANSFERASE C18B11.09C-RELATED"/>
    <property type="match status" value="1"/>
</dbReference>
<reference evidence="5 6" key="1">
    <citation type="journal article" date="2014" name="Int. J. Syst. Evol. Microbiol.">
        <title>Streptomyces hoynatensis sp. nov., isolated from deep marine sediment.</title>
        <authorList>
            <person name="Veyisoglu A."/>
            <person name="Sahin N."/>
        </authorList>
    </citation>
    <scope>NUCLEOTIDE SEQUENCE [LARGE SCALE GENOMIC DNA]</scope>
    <source>
        <strain evidence="5 6">KCTC 29097</strain>
    </source>
</reference>
<dbReference type="InterPro" id="IPR011004">
    <property type="entry name" value="Trimer_LpxA-like_sf"/>
</dbReference>
<evidence type="ECO:0000313" key="6">
    <source>
        <dbReference type="Proteomes" id="UP000272474"/>
    </source>
</evidence>
<dbReference type="CDD" id="cd04647">
    <property type="entry name" value="LbH_MAT_like"/>
    <property type="match status" value="1"/>
</dbReference>
<gene>
    <name evidence="5" type="ORF">D7294_03475</name>
</gene>
<proteinExistence type="inferred from homology"/>
<evidence type="ECO:0000256" key="3">
    <source>
        <dbReference type="ARBA" id="ARBA00022737"/>
    </source>
</evidence>
<dbReference type="EMBL" id="RBAL01000002">
    <property type="protein sequence ID" value="RKN45555.1"/>
    <property type="molecule type" value="Genomic_DNA"/>
</dbReference>
<organism evidence="5 6">
    <name type="scientific">Streptomyces hoynatensis</name>
    <dbReference type="NCBI Taxonomy" id="1141874"/>
    <lineage>
        <taxon>Bacteria</taxon>
        <taxon>Bacillati</taxon>
        <taxon>Actinomycetota</taxon>
        <taxon>Actinomycetes</taxon>
        <taxon>Kitasatosporales</taxon>
        <taxon>Streptomycetaceae</taxon>
        <taxon>Streptomyces</taxon>
    </lineage>
</organism>
<dbReference type="InterPro" id="IPR001451">
    <property type="entry name" value="Hexapep"/>
</dbReference>
<evidence type="ECO:0000313" key="5">
    <source>
        <dbReference type="EMBL" id="RKN45555.1"/>
    </source>
</evidence>